<evidence type="ECO:0000256" key="6">
    <source>
        <dbReference type="SAM" id="Phobius"/>
    </source>
</evidence>
<reference evidence="10 11" key="1">
    <citation type="submission" date="2018-06" db="EMBL/GenBank/DDBJ databases">
        <title>Nitrincola tibetense sp. nov., isolated from Lake XuguoCo on Tibetan Plateau.</title>
        <authorList>
            <person name="Xing P."/>
        </authorList>
    </citation>
    <scope>NUCLEOTIDE SEQUENCE [LARGE SCALE GENOMIC DNA]</scope>
    <source>
        <strain evidence="11">xg18</strain>
    </source>
</reference>
<feature type="transmembrane region" description="Helical" evidence="6">
    <location>
        <begin position="454"/>
        <end position="473"/>
    </location>
</feature>
<feature type="transmembrane region" description="Helical" evidence="6">
    <location>
        <begin position="267"/>
        <end position="285"/>
    </location>
</feature>
<dbReference type="InterPro" id="IPR001279">
    <property type="entry name" value="Metallo-B-lactamas"/>
</dbReference>
<dbReference type="RefSeq" id="WP_112159912.1">
    <property type="nucleotide sequence ID" value="NZ_QKRX01000011.1"/>
</dbReference>
<dbReference type="InterPro" id="IPR004797">
    <property type="entry name" value="Competence_ComEC/Rec2"/>
</dbReference>
<feature type="domain" description="DUF4131" evidence="9">
    <location>
        <begin position="18"/>
        <end position="164"/>
    </location>
</feature>
<name>A0A364NK43_9GAMM</name>
<feature type="transmembrane region" description="Helical" evidence="6">
    <location>
        <begin position="38"/>
        <end position="55"/>
    </location>
</feature>
<sequence>MIVYSLGILAVSQLPSLRWVLLLFACLPLVYFPRFRRLFIALTLGVAVASIYGAWQLHHQLPDSYDRRVVEVTGRVIGLPKTTEQEARFFLQLTGVQHFSSDARQRLRRLSLVDYQPETHYAAGEMVTLSVSLRAPRSLKNPYAADLEAYYLHSGIDARGVVQSFVRREGQAFTLSAIREALKRAIYQQIEDEVSAKLLVAVVLGDRSDLQPEDWLVLQRTGTAHLLVVSGLHIGVVAALGLLIGRVLTSVLILLRCSSSLSRGTPLLFAFLLAITYACLAGLSLPVQRALIMVCVFLIGEFRFLQLNAWQRLKWALIIILTLQPLSVVQAGAWLSFVAVALLLWVADSWRSSGGSKLIMLVRVQGYIFVGMLPLVAVFFQQISLTAPIVNFVAVPIFSLFIMLLPVLILLQSVEVPFVSDSVQMFLGGFWWLLAFVASFDFSAVVLPVASEGVITLTVAAVGLCLLPMRVVWKLPLVMITLALFFPDPKRPEQGEFRVTVFDVGQGLSVLVKTHSHQLLFDTGPGFFSGGSAWSYTVSPWFKANKIDHLHHLVISHNDLDHSGALEDLFTDLSVSTKESGSPYLQTQGFDSCHTGRSWSYDGVDFRYLTREPNDEWSENDRSCVLEVRTQNCSLLLTGDVSKRVEYDLVRRSEIEPVTWLVAGHHGSDTSSSDVFIERTQPRAVIYTAGFNNRYGHPAAAVRSRFQSLSIKELNTAWNGALHLHSERGECHEDSERQRKRRYWTRH</sequence>
<dbReference type="AlphaFoldDB" id="A0A364NK43"/>
<dbReference type="EMBL" id="QKRX01000011">
    <property type="protein sequence ID" value="RAU17257.1"/>
    <property type="molecule type" value="Genomic_DNA"/>
</dbReference>
<dbReference type="PANTHER" id="PTHR30619:SF1">
    <property type="entry name" value="RECOMBINATION PROTEIN 2"/>
    <property type="match status" value="1"/>
</dbReference>
<feature type="transmembrane region" description="Helical" evidence="6">
    <location>
        <begin position="226"/>
        <end position="255"/>
    </location>
</feature>
<evidence type="ECO:0000259" key="9">
    <source>
        <dbReference type="Pfam" id="PF13567"/>
    </source>
</evidence>
<dbReference type="NCBIfam" id="TIGR00360">
    <property type="entry name" value="ComEC_N-term"/>
    <property type="match status" value="1"/>
</dbReference>
<evidence type="ECO:0000256" key="1">
    <source>
        <dbReference type="ARBA" id="ARBA00004651"/>
    </source>
</evidence>
<dbReference type="OrthoDB" id="9761531at2"/>
<comment type="subcellular location">
    <subcellularLocation>
        <location evidence="1">Cell membrane</location>
        <topology evidence="1">Multi-pass membrane protein</topology>
    </subcellularLocation>
</comment>
<feature type="transmembrane region" description="Helical" evidence="6">
    <location>
        <begin position="423"/>
        <end position="447"/>
    </location>
</feature>
<dbReference type="Pfam" id="PF00753">
    <property type="entry name" value="Lactamase_B"/>
    <property type="match status" value="1"/>
</dbReference>
<dbReference type="GO" id="GO:0005886">
    <property type="term" value="C:plasma membrane"/>
    <property type="evidence" value="ECO:0007669"/>
    <property type="project" value="UniProtKB-SubCell"/>
</dbReference>
<dbReference type="InterPro" id="IPR035681">
    <property type="entry name" value="ComA-like_MBL"/>
</dbReference>
<dbReference type="Proteomes" id="UP000250744">
    <property type="component" value="Unassembled WGS sequence"/>
</dbReference>
<feature type="domain" description="Metallo-beta-lactamase" evidence="7">
    <location>
        <begin position="503"/>
        <end position="570"/>
    </location>
</feature>
<evidence type="ECO:0000313" key="10">
    <source>
        <dbReference type="EMBL" id="RAU17257.1"/>
    </source>
</evidence>
<feature type="transmembrane region" description="Helical" evidence="6">
    <location>
        <begin position="317"/>
        <end position="346"/>
    </location>
</feature>
<comment type="caution">
    <text evidence="10">The sequence shown here is derived from an EMBL/GenBank/DDBJ whole genome shotgun (WGS) entry which is preliminary data.</text>
</comment>
<accession>A0A364NK43</accession>
<keyword evidence="3 6" id="KW-0812">Transmembrane</keyword>
<dbReference type="PANTHER" id="PTHR30619">
    <property type="entry name" value="DNA INTERNALIZATION/COMPETENCE PROTEIN COMEC/REC2"/>
    <property type="match status" value="1"/>
</dbReference>
<dbReference type="Pfam" id="PF13567">
    <property type="entry name" value="DUF4131"/>
    <property type="match status" value="1"/>
</dbReference>
<evidence type="ECO:0000256" key="5">
    <source>
        <dbReference type="ARBA" id="ARBA00023136"/>
    </source>
</evidence>
<feature type="transmembrane region" description="Helical" evidence="6">
    <location>
        <begin position="358"/>
        <end position="380"/>
    </location>
</feature>
<evidence type="ECO:0000259" key="7">
    <source>
        <dbReference type="Pfam" id="PF00753"/>
    </source>
</evidence>
<dbReference type="CDD" id="cd07731">
    <property type="entry name" value="ComA-like_MBL-fold"/>
    <property type="match status" value="1"/>
</dbReference>
<keyword evidence="11" id="KW-1185">Reference proteome</keyword>
<evidence type="ECO:0000256" key="4">
    <source>
        <dbReference type="ARBA" id="ARBA00022989"/>
    </source>
</evidence>
<feature type="transmembrane region" description="Helical" evidence="6">
    <location>
        <begin position="6"/>
        <end position="31"/>
    </location>
</feature>
<dbReference type="NCBIfam" id="TIGR00361">
    <property type="entry name" value="ComEC_Rec2"/>
    <property type="match status" value="1"/>
</dbReference>
<dbReference type="InterPro" id="IPR025405">
    <property type="entry name" value="DUF4131"/>
</dbReference>
<proteinExistence type="predicted"/>
<dbReference type="InterPro" id="IPR052159">
    <property type="entry name" value="Competence_DNA_uptake"/>
</dbReference>
<keyword evidence="2" id="KW-1003">Cell membrane</keyword>
<dbReference type="GO" id="GO:0030420">
    <property type="term" value="P:establishment of competence for transformation"/>
    <property type="evidence" value="ECO:0007669"/>
    <property type="project" value="InterPro"/>
</dbReference>
<evidence type="ECO:0000313" key="11">
    <source>
        <dbReference type="Proteomes" id="UP000250744"/>
    </source>
</evidence>
<feature type="domain" description="ComEC/Rec2-related protein" evidence="8">
    <location>
        <begin position="203"/>
        <end position="467"/>
    </location>
</feature>
<evidence type="ECO:0000259" key="8">
    <source>
        <dbReference type="Pfam" id="PF03772"/>
    </source>
</evidence>
<gene>
    <name evidence="10" type="ORF">DN062_13915</name>
</gene>
<protein>
    <submittedName>
        <fullName evidence="10">DNA internalization-related competence protein ComEC/Rec2</fullName>
    </submittedName>
</protein>
<evidence type="ECO:0000256" key="3">
    <source>
        <dbReference type="ARBA" id="ARBA00022692"/>
    </source>
</evidence>
<feature type="transmembrane region" description="Helical" evidence="6">
    <location>
        <begin position="392"/>
        <end position="411"/>
    </location>
</feature>
<organism evidence="10 11">
    <name type="scientific">Nitrincola tibetensis</name>
    <dbReference type="NCBI Taxonomy" id="2219697"/>
    <lineage>
        <taxon>Bacteria</taxon>
        <taxon>Pseudomonadati</taxon>
        <taxon>Pseudomonadota</taxon>
        <taxon>Gammaproteobacteria</taxon>
        <taxon>Oceanospirillales</taxon>
        <taxon>Oceanospirillaceae</taxon>
        <taxon>Nitrincola</taxon>
    </lineage>
</organism>
<dbReference type="Pfam" id="PF03772">
    <property type="entry name" value="Competence"/>
    <property type="match status" value="1"/>
</dbReference>
<dbReference type="Gene3D" id="3.60.15.10">
    <property type="entry name" value="Ribonuclease Z/Hydroxyacylglutathione hydrolase-like"/>
    <property type="match status" value="1"/>
</dbReference>
<evidence type="ECO:0000256" key="2">
    <source>
        <dbReference type="ARBA" id="ARBA00022475"/>
    </source>
</evidence>
<dbReference type="InterPro" id="IPR036866">
    <property type="entry name" value="RibonucZ/Hydroxyglut_hydro"/>
</dbReference>
<dbReference type="SUPFAM" id="SSF56281">
    <property type="entry name" value="Metallo-hydrolase/oxidoreductase"/>
    <property type="match status" value="1"/>
</dbReference>
<keyword evidence="4 6" id="KW-1133">Transmembrane helix</keyword>
<dbReference type="InterPro" id="IPR004477">
    <property type="entry name" value="ComEC_N"/>
</dbReference>
<keyword evidence="5 6" id="KW-0472">Membrane</keyword>
<feature type="transmembrane region" description="Helical" evidence="6">
    <location>
        <begin position="291"/>
        <end position="310"/>
    </location>
</feature>